<evidence type="ECO:0000256" key="1">
    <source>
        <dbReference type="SAM" id="MobiDB-lite"/>
    </source>
</evidence>
<protein>
    <recommendedName>
        <fullName evidence="2">Gliding motility protein SprA N-terminal domain-containing protein</fullName>
    </recommendedName>
</protein>
<evidence type="ECO:0000259" key="2">
    <source>
        <dbReference type="Pfam" id="PF14349"/>
    </source>
</evidence>
<dbReference type="RefSeq" id="WP_021669687.1">
    <property type="nucleotide sequence ID" value="NZ_BAIS01000041.1"/>
</dbReference>
<sequence length="2536" mass="287308">MKQGKHIFFIFLLLTGISLIAWGNSWANVLPFFSTLHNKIAPLDTTKKVKMPDVELENEDIPDSLLHPRWKVQRTTPVTYSDLEQGSYDLKRPENLKQSVEYNDTLGMYIIGNKIGDTYITTPIMMTPEEYKAWSEKKSFADYYRQKNKEILEKKGKEKFDFTDIHFALGPAEKIFGPGGVRVKTQGTAELKFGATLKNIDNPSLPIRNRKMTTMNFDEKINLNVNGKVGDKVNMNLNYNTDATFDFDAQNFKLKYEGKEDEIIKLVEGGNVTFPSNNSLVQGASSLFGIRTDMQFGKLKLQTVISQKKSSNKSVSSKGGKQLTPFELDAADYEENRHFFLAQAFRSQYDGAMKTLPNLTTGITINRVEIWVTNKTGTTNNTRNIVALSDLGENTKVSRTDLWGSGSGSVPSNAANSEYNTIAQNHPEARDIDKSATVLDGLGLVGGVDYEKLSNARLLNSSEYTVNQALGYVSLRTGLQTDQVLAIAYEYTSGGVTYQVGEFASDRTNVAEALFVKSLKNTSNNPKQANWDLMMKNVYYLASTVEKDKFRLDVKYQSDTTGVYLSYIPEPQVKNQTLIKVLGADRLDNNNNPHPNGYFDFVPGYTVTDGRVFFPAAEPFGKYMQDYLIAKGVPANIAQKYAFTELYDSTKTIAKQIAEKDKFMLIGQFRGSSANVISLGAYNVPQGSVRVTAGGVTLQEGSDYSVDYNSGEVTILNQSIIDAGTSVNVSLESQSDYGQERKTMFGLNWQYDFSKNFMLGGTFMHLSEQPLTTKVNMGAEPLNNTIWGLNMSWKKESQWLTNMLDKLPFLHLTQPSHISFTAEFAQLIAGQSKGTQDRASYLDDFENTKNTIDVSQPTSWIISSVPTDFSESSDKTTLSSGFNRSLLAWYNIDPLFTRRSSSLTPGHIKSDLEQLSNHYVREVYVHELFPNRDQSSYNGSTSTLPILNLAYYPQERGPYNFSPTLDLNGRLPNPRQKWGGMMRKLDTNDFETANIEYIEFWLLDPFIYSSKQPDGNLYGGDFYINLGEVSEDILRDGKKFYESGLPVDGTQSWTTTQWGKIPTQTTVTYAFATTKGSRALQDLGYNGLNNEEEQKFASYQDFLTYARSHTNQAVFDSIWADPANDDYHYYRGSDWDRVQASILQRYKHINNPQGNSPDTDNRNERYDTSYKTAPDVEDINQDYTLNEYEKYYQYKVSIRPEDLVVGQNYIVDKRVTSPKLRNGKSEEVTWYQFRIPVREYQKRVGSINDFTSIRFMRMFLTNFEKPIVLRFGTFDLVRGEWRQYQQNLTNSASTSGSMSVSAVSIEENNTKTPVNYVLPPGISREQDPTQPQLVQSNEQALAITVNNLGNKESKAVYKNTTLDIRQYKRLQMFVHANALKQNVTNLTDNQLAVFIRLGSDYKNNYYEYEIPLKLTPEGQYDTYSRQGCEAVWPEENMLNVPISVFTDVKKKRNQGRGNGTASYNKEFSIYDENRPANRVTVMGNPTLGEIKTMIVGVRNLSNSEKSGEVWVNELRLLDFNNEGGWAAHGQLNIQLSDFGSIDVNASHSTDGFGGLEQGVSERQQETNTDVSVTTSFELGKFFPDKAKVTAPLYYSVTKSERRPKYNPLDTDMELNAALDGAANNIERDSIESIAVTKRTTTNFSLSNVRVGIQNKRHPMPYDPANFSFSYSHSHTHTTGETTVFENEDNWRGAMNYSWTPIYKPFKPFRKMIKSNSRWFDIIKRFELNWLPQNVTFNTEITRNYYELQERDMESTENNMLPLTFNEQFLWNRDFSIRWDLTRNLHVSFQSATHAEIEEPYTPINKALYADEYQAWKDSVWTSIKNFGTPLDYQQNFNLSYQLPLNMLPAFDWLNADANYNATYNWVRGTELENGKSLGHTITSNRTLNINSSINFERLYNHIPFLKKTNERFSKSLSNSFSKNLSLSSRGENIAKKFGNKLENDKKLKIKDEDDDKKRALPKNAKSFEQEITLPADTAIIVSHSKKTKRFNLSLKDSKGHSVKLKWKKMDENRVKLYNKTDSLLRLKLTVTPKEPLENKGWYKTAQCIARALMMVRNASISYRNQYSMSLPGFMPTIGDAFGQSRGHGAMSPGLDFAFGVISDSYIEKARENRWLLMSDSIATPATTNKTEDLQLRATLEPFRDFKIDLTASRMETVSKSIQYMYKGNPTTQSGTLTMTTISIGTAFESQGDANNGYKSATFEKFVHSLDSYRGRVETQYMDARYPSSMGGGAFNPKRGTINQYSADVMIPAFLNAYTSMSNNGLSIFPTLKSLLPNWNVRYSGLSRLPMFQNIFKSVNINHAYKSIFAVGSYQSFSTWQEYMNGLGFITDATTGAPIPSSMYNISQVSINEAFSPLLGIDVTMQNNLTARLEYRQTRVLSLSMTSVQINEAISKDWVFGLGYRINNFNLFGGRNSRAVKKNKKKQAGKANQQDDGMSQGLNFKDKSGINRDLNLRFDLSYRQQAAITRDIATLTSAASSGNTAFKVSFTGDYTLSRLITASVYYDLQINTPLLSSSSYPTTTHDFGVSLKLSLTR</sequence>
<feature type="region of interest" description="Disordered" evidence="1">
    <location>
        <begin position="2421"/>
        <end position="2441"/>
    </location>
</feature>
<gene>
    <name evidence="3" type="ORF">HMPREF0653_01678</name>
</gene>
<feature type="domain" description="Gliding motility protein SprA N-terminal" evidence="2">
    <location>
        <begin position="1102"/>
        <end position="1618"/>
    </location>
</feature>
<name>A0ABN0NRD4_9BACT</name>
<evidence type="ECO:0000313" key="4">
    <source>
        <dbReference type="Proteomes" id="UP000016660"/>
    </source>
</evidence>
<dbReference type="GeneID" id="91081876"/>
<feature type="domain" description="Gliding motility protein SprA N-terminal" evidence="2">
    <location>
        <begin position="110"/>
        <end position="380"/>
    </location>
</feature>
<comment type="caution">
    <text evidence="3">The sequence shown here is derived from an EMBL/GenBank/DDBJ whole genome shotgun (WGS) entry which is preliminary data.</text>
</comment>
<evidence type="ECO:0000313" key="3">
    <source>
        <dbReference type="EMBL" id="ERJ76001.1"/>
    </source>
</evidence>
<dbReference type="EMBL" id="AWUY01000149">
    <property type="protein sequence ID" value="ERJ76001.1"/>
    <property type="molecule type" value="Genomic_DNA"/>
</dbReference>
<dbReference type="InterPro" id="IPR025684">
    <property type="entry name" value="SprA_N_dom"/>
</dbReference>
<reference evidence="3 4" key="1">
    <citation type="submission" date="2013-06" db="EMBL/GenBank/DDBJ databases">
        <authorList>
            <person name="Weinstock G."/>
            <person name="Sodergren E."/>
            <person name="Lobos E.A."/>
            <person name="Fulton L."/>
            <person name="Fulton R."/>
            <person name="Courtney L."/>
            <person name="Fronick C."/>
            <person name="O'Laughlin M."/>
            <person name="Godfrey J."/>
            <person name="Wilson R.M."/>
            <person name="Miner T."/>
            <person name="Farmer C."/>
            <person name="Delehaunty K."/>
            <person name="Cordes M."/>
            <person name="Minx P."/>
            <person name="Tomlinson C."/>
            <person name="Chen J."/>
            <person name="Wollam A."/>
            <person name="Pepin K.H."/>
            <person name="Bhonagiri V."/>
            <person name="Zhang X."/>
            <person name="Warren W."/>
            <person name="Mitreva M."/>
            <person name="Mardis E.R."/>
            <person name="Wilson R.K."/>
        </authorList>
    </citation>
    <scope>NUCLEOTIDE SEQUENCE [LARGE SCALE GENOMIC DNA]</scope>
    <source>
        <strain evidence="3 4">ATCC 29426</strain>
    </source>
</reference>
<dbReference type="InterPro" id="IPR026377">
    <property type="entry name" value="Cell_surface_SprA"/>
</dbReference>
<keyword evidence="4" id="KW-1185">Reference proteome</keyword>
<accession>A0ABN0NRD4</accession>
<proteinExistence type="predicted"/>
<dbReference type="Proteomes" id="UP000016660">
    <property type="component" value="Unassembled WGS sequence"/>
</dbReference>
<dbReference type="Pfam" id="PF14349">
    <property type="entry name" value="SprA_N"/>
    <property type="match status" value="2"/>
</dbReference>
<dbReference type="NCBIfam" id="TIGR04189">
    <property type="entry name" value="surface_SprA"/>
    <property type="match status" value="1"/>
</dbReference>
<organism evidence="3 4">
    <name type="scientific">Prevotella disiens JCM 6334 = ATCC 29426</name>
    <dbReference type="NCBI Taxonomy" id="1235811"/>
    <lineage>
        <taxon>Bacteria</taxon>
        <taxon>Pseudomonadati</taxon>
        <taxon>Bacteroidota</taxon>
        <taxon>Bacteroidia</taxon>
        <taxon>Bacteroidales</taxon>
        <taxon>Prevotellaceae</taxon>
        <taxon>Prevotella</taxon>
    </lineage>
</organism>